<dbReference type="InterPro" id="IPR000905">
    <property type="entry name" value="Gcp-like_dom"/>
</dbReference>
<organism evidence="2 3">
    <name type="scientific">Agaricicola taiwanensis</name>
    <dbReference type="NCBI Taxonomy" id="591372"/>
    <lineage>
        <taxon>Bacteria</taxon>
        <taxon>Pseudomonadati</taxon>
        <taxon>Pseudomonadota</taxon>
        <taxon>Alphaproteobacteria</taxon>
        <taxon>Rhodobacterales</taxon>
        <taxon>Paracoccaceae</taxon>
        <taxon>Agaricicola</taxon>
    </lineage>
</organism>
<dbReference type="GO" id="GO:0005829">
    <property type="term" value="C:cytosol"/>
    <property type="evidence" value="ECO:0007669"/>
    <property type="project" value="TreeGrafter"/>
</dbReference>
<comment type="caution">
    <text evidence="2">The sequence shown here is derived from an EMBL/GenBank/DDBJ whole genome shotgun (WGS) entry which is preliminary data.</text>
</comment>
<dbReference type="PANTHER" id="PTHR11735">
    <property type="entry name" value="TRNA N6-ADENOSINE THREONYLCARBAMOYLTRANSFERASE"/>
    <property type="match status" value="1"/>
</dbReference>
<evidence type="ECO:0000259" key="1">
    <source>
        <dbReference type="Pfam" id="PF00814"/>
    </source>
</evidence>
<dbReference type="Gene3D" id="3.30.420.40">
    <property type="match status" value="2"/>
</dbReference>
<sequence>MSVRVLAIDTAMASCSVAVVDTHVNEPIAMVSEPMERGQAEALMPMIADVLSRAGGLSQIERIAVTTGPGSFTGLRIGLAAARGLAMASDLPVVGLTTLTVIAAPYIVDEDRRPVASCIDARHGRVFLHMFAPGGRTLVTPRCAPAKDAARAIGTGPVRLVGSGAQAVAHVSTFPGGASIIEASPQPDIIWVARLGAAIEPTASPPKPFYLLAPDAKPQEKGRVVRR</sequence>
<name>A0A8J2VJJ3_9RHOB</name>
<dbReference type="PANTHER" id="PTHR11735:SF11">
    <property type="entry name" value="TRNA THREONYLCARBAMOYLADENOSINE BIOSYNTHESIS PROTEIN TSAB"/>
    <property type="match status" value="1"/>
</dbReference>
<keyword evidence="3" id="KW-1185">Reference proteome</keyword>
<dbReference type="EMBL" id="BMCP01000001">
    <property type="protein sequence ID" value="GGE29022.1"/>
    <property type="molecule type" value="Genomic_DNA"/>
</dbReference>
<dbReference type="InterPro" id="IPR022496">
    <property type="entry name" value="T6A_TsaB"/>
</dbReference>
<dbReference type="Pfam" id="PF00814">
    <property type="entry name" value="TsaD"/>
    <property type="match status" value="1"/>
</dbReference>
<proteinExistence type="predicted"/>
<dbReference type="GO" id="GO:0002949">
    <property type="term" value="P:tRNA threonylcarbamoyladenosine modification"/>
    <property type="evidence" value="ECO:0007669"/>
    <property type="project" value="InterPro"/>
</dbReference>
<evidence type="ECO:0000313" key="3">
    <source>
        <dbReference type="Proteomes" id="UP000602745"/>
    </source>
</evidence>
<protein>
    <submittedName>
        <fullName evidence="2">tRNA (Adenosine(37)-N6)-threonylcarbamoyltransferase complex dimerization subunit type 1 TsaB</fullName>
    </submittedName>
</protein>
<feature type="domain" description="Gcp-like" evidence="1">
    <location>
        <begin position="36"/>
        <end position="138"/>
    </location>
</feature>
<reference evidence="2" key="2">
    <citation type="submission" date="2020-09" db="EMBL/GenBank/DDBJ databases">
        <authorList>
            <person name="Sun Q."/>
            <person name="Sedlacek I."/>
        </authorList>
    </citation>
    <scope>NUCLEOTIDE SEQUENCE</scope>
    <source>
        <strain evidence="2">CCM 7684</strain>
    </source>
</reference>
<dbReference type="Proteomes" id="UP000602745">
    <property type="component" value="Unassembled WGS sequence"/>
</dbReference>
<evidence type="ECO:0000313" key="2">
    <source>
        <dbReference type="EMBL" id="GGE29022.1"/>
    </source>
</evidence>
<dbReference type="RefSeq" id="WP_229729110.1">
    <property type="nucleotide sequence ID" value="NZ_BMCP01000001.1"/>
</dbReference>
<dbReference type="SUPFAM" id="SSF53067">
    <property type="entry name" value="Actin-like ATPase domain"/>
    <property type="match status" value="1"/>
</dbReference>
<dbReference type="NCBIfam" id="TIGR03725">
    <property type="entry name" value="T6A_YeaZ"/>
    <property type="match status" value="1"/>
</dbReference>
<reference evidence="2" key="1">
    <citation type="journal article" date="2014" name="Int. J. Syst. Evol. Microbiol.">
        <title>Complete genome sequence of Corynebacterium casei LMG S-19264T (=DSM 44701T), isolated from a smear-ripened cheese.</title>
        <authorList>
            <consortium name="US DOE Joint Genome Institute (JGI-PGF)"/>
            <person name="Walter F."/>
            <person name="Albersmeier A."/>
            <person name="Kalinowski J."/>
            <person name="Ruckert C."/>
        </authorList>
    </citation>
    <scope>NUCLEOTIDE SEQUENCE</scope>
    <source>
        <strain evidence="2">CCM 7684</strain>
    </source>
</reference>
<accession>A0A8J2VJJ3</accession>
<dbReference type="InterPro" id="IPR043129">
    <property type="entry name" value="ATPase_NBD"/>
</dbReference>
<dbReference type="AlphaFoldDB" id="A0A8J2VJJ3"/>
<gene>
    <name evidence="2" type="ORF">GCM10007276_02720</name>
</gene>